<accession>A0A2T0ZWJ1</accession>
<dbReference type="EMBL" id="PVUE01000017">
    <property type="protein sequence ID" value="PRZ40448.1"/>
    <property type="molecule type" value="Genomic_DNA"/>
</dbReference>
<protein>
    <submittedName>
        <fullName evidence="2">Uncharacterized protein</fullName>
    </submittedName>
</protein>
<name>A0A2T0ZWJ1_9ACTN</name>
<keyword evidence="1" id="KW-1133">Transmembrane helix</keyword>
<reference evidence="2 3" key="1">
    <citation type="submission" date="2018-03" db="EMBL/GenBank/DDBJ databases">
        <title>Genomic Encyclopedia of Archaeal and Bacterial Type Strains, Phase II (KMG-II): from individual species to whole genera.</title>
        <authorList>
            <person name="Goeker M."/>
        </authorList>
    </citation>
    <scope>NUCLEOTIDE SEQUENCE [LARGE SCALE GENOMIC DNA]</scope>
    <source>
        <strain evidence="2 3">DSM 100065</strain>
    </source>
</reference>
<evidence type="ECO:0000313" key="3">
    <source>
        <dbReference type="Proteomes" id="UP000237752"/>
    </source>
</evidence>
<dbReference type="Proteomes" id="UP000237752">
    <property type="component" value="Unassembled WGS sequence"/>
</dbReference>
<organism evidence="2 3">
    <name type="scientific">Antricoccus suffuscus</name>
    <dbReference type="NCBI Taxonomy" id="1629062"/>
    <lineage>
        <taxon>Bacteria</taxon>
        <taxon>Bacillati</taxon>
        <taxon>Actinomycetota</taxon>
        <taxon>Actinomycetes</taxon>
        <taxon>Geodermatophilales</taxon>
        <taxon>Antricoccaceae</taxon>
        <taxon>Antricoccus</taxon>
    </lineage>
</organism>
<comment type="caution">
    <text evidence="2">The sequence shown here is derived from an EMBL/GenBank/DDBJ whole genome shotgun (WGS) entry which is preliminary data.</text>
</comment>
<keyword evidence="1" id="KW-0812">Transmembrane</keyword>
<dbReference type="AlphaFoldDB" id="A0A2T0ZWJ1"/>
<feature type="transmembrane region" description="Helical" evidence="1">
    <location>
        <begin position="7"/>
        <end position="27"/>
    </location>
</feature>
<keyword evidence="3" id="KW-1185">Reference proteome</keyword>
<dbReference type="RefSeq" id="WP_106350318.1">
    <property type="nucleotide sequence ID" value="NZ_PVUE01000017.1"/>
</dbReference>
<evidence type="ECO:0000313" key="2">
    <source>
        <dbReference type="EMBL" id="PRZ40448.1"/>
    </source>
</evidence>
<gene>
    <name evidence="2" type="ORF">CLV47_11785</name>
</gene>
<proteinExistence type="predicted"/>
<sequence length="83" mass="8687">MDSRKTFIWVAVALAALLVIFGVLSLATGNAGFILWAIAPIAMAFATVVTALRGATKGERKRDRDARIAARKAAAKAHGHAGN</sequence>
<feature type="transmembrane region" description="Helical" evidence="1">
    <location>
        <begin position="33"/>
        <end position="52"/>
    </location>
</feature>
<keyword evidence="1" id="KW-0472">Membrane</keyword>
<evidence type="ECO:0000256" key="1">
    <source>
        <dbReference type="SAM" id="Phobius"/>
    </source>
</evidence>